<reference evidence="2" key="1">
    <citation type="journal article" date="2023" name="Mol. Phylogenet. Evol.">
        <title>Genome-scale phylogeny and comparative genomics of the fungal order Sordariales.</title>
        <authorList>
            <person name="Hensen N."/>
            <person name="Bonometti L."/>
            <person name="Westerberg I."/>
            <person name="Brannstrom I.O."/>
            <person name="Guillou S."/>
            <person name="Cros-Aarteil S."/>
            <person name="Calhoun S."/>
            <person name="Haridas S."/>
            <person name="Kuo A."/>
            <person name="Mondo S."/>
            <person name="Pangilinan J."/>
            <person name="Riley R."/>
            <person name="LaButti K."/>
            <person name="Andreopoulos B."/>
            <person name="Lipzen A."/>
            <person name="Chen C."/>
            <person name="Yan M."/>
            <person name="Daum C."/>
            <person name="Ng V."/>
            <person name="Clum A."/>
            <person name="Steindorff A."/>
            <person name="Ohm R.A."/>
            <person name="Martin F."/>
            <person name="Silar P."/>
            <person name="Natvig D.O."/>
            <person name="Lalanne C."/>
            <person name="Gautier V."/>
            <person name="Ament-Velasquez S.L."/>
            <person name="Kruys A."/>
            <person name="Hutchinson M.I."/>
            <person name="Powell A.J."/>
            <person name="Barry K."/>
            <person name="Miller A.N."/>
            <person name="Grigoriev I.V."/>
            <person name="Debuchy R."/>
            <person name="Gladieux P."/>
            <person name="Hiltunen Thoren M."/>
            <person name="Johannesson H."/>
        </authorList>
    </citation>
    <scope>NUCLEOTIDE SEQUENCE</scope>
    <source>
        <strain evidence="2">FGSC 1904</strain>
    </source>
</reference>
<evidence type="ECO:0000313" key="2">
    <source>
        <dbReference type="EMBL" id="KAK3398473.1"/>
    </source>
</evidence>
<dbReference type="AlphaFoldDB" id="A0AAE0PEG0"/>
<reference evidence="2" key="2">
    <citation type="submission" date="2023-07" db="EMBL/GenBank/DDBJ databases">
        <authorList>
            <consortium name="Lawrence Berkeley National Laboratory"/>
            <person name="Haridas S."/>
            <person name="Hensen N."/>
            <person name="Bonometti L."/>
            <person name="Westerberg I."/>
            <person name="Brannstrom I.O."/>
            <person name="Guillou S."/>
            <person name="Cros-Aarteil S."/>
            <person name="Calhoun S."/>
            <person name="Kuo A."/>
            <person name="Mondo S."/>
            <person name="Pangilinan J."/>
            <person name="Riley R."/>
            <person name="LaButti K."/>
            <person name="Andreopoulos B."/>
            <person name="Lipzen A."/>
            <person name="Chen C."/>
            <person name="Yanf M."/>
            <person name="Daum C."/>
            <person name="Ng V."/>
            <person name="Clum A."/>
            <person name="Steindorff A."/>
            <person name="Ohm R."/>
            <person name="Martin F."/>
            <person name="Silar P."/>
            <person name="Natvig D."/>
            <person name="Lalanne C."/>
            <person name="Gautier V."/>
            <person name="Ament-velasquez S.L."/>
            <person name="Kruys A."/>
            <person name="Hutchinson M.I."/>
            <person name="Powell A.J."/>
            <person name="Barry K."/>
            <person name="Miller A.N."/>
            <person name="Grigoriev I.V."/>
            <person name="Debuchy R."/>
            <person name="Gladieux P."/>
            <person name="Thoren M.H."/>
            <person name="Johannesson H."/>
        </authorList>
    </citation>
    <scope>NUCLEOTIDE SEQUENCE</scope>
    <source>
        <strain evidence="2">FGSC 1904</strain>
    </source>
</reference>
<dbReference type="EMBL" id="JAUTDP010000006">
    <property type="protein sequence ID" value="KAK3398473.1"/>
    <property type="molecule type" value="Genomic_DNA"/>
</dbReference>
<evidence type="ECO:0000313" key="3">
    <source>
        <dbReference type="Proteomes" id="UP001281003"/>
    </source>
</evidence>
<dbReference type="Proteomes" id="UP001281003">
    <property type="component" value="Unassembled WGS sequence"/>
</dbReference>
<keyword evidence="1" id="KW-0812">Transmembrane</keyword>
<sequence length="91" mass="10432">MHARSSSLSADACFSLSFPFLSFPFLSFPFLPLFTFNIFLDLTCRNRHEGSARIIHRIFVTLIVWLTPPIFFAPIAAPLHERFVFLISSII</sequence>
<gene>
    <name evidence="2" type="ORF">B0T20DRAFT_209103</name>
</gene>
<keyword evidence="1" id="KW-1133">Transmembrane helix</keyword>
<proteinExistence type="predicted"/>
<feature type="transmembrane region" description="Helical" evidence="1">
    <location>
        <begin position="54"/>
        <end position="77"/>
    </location>
</feature>
<comment type="caution">
    <text evidence="2">The sequence shown here is derived from an EMBL/GenBank/DDBJ whole genome shotgun (WGS) entry which is preliminary data.</text>
</comment>
<keyword evidence="3" id="KW-1185">Reference proteome</keyword>
<accession>A0AAE0PEG0</accession>
<name>A0AAE0PEG0_SORBR</name>
<organism evidence="2 3">
    <name type="scientific">Sordaria brevicollis</name>
    <dbReference type="NCBI Taxonomy" id="83679"/>
    <lineage>
        <taxon>Eukaryota</taxon>
        <taxon>Fungi</taxon>
        <taxon>Dikarya</taxon>
        <taxon>Ascomycota</taxon>
        <taxon>Pezizomycotina</taxon>
        <taxon>Sordariomycetes</taxon>
        <taxon>Sordariomycetidae</taxon>
        <taxon>Sordariales</taxon>
        <taxon>Sordariaceae</taxon>
        <taxon>Sordaria</taxon>
    </lineage>
</organism>
<feature type="transmembrane region" description="Helical" evidence="1">
    <location>
        <begin position="20"/>
        <end position="42"/>
    </location>
</feature>
<protein>
    <submittedName>
        <fullName evidence="2">Uncharacterized protein</fullName>
    </submittedName>
</protein>
<evidence type="ECO:0000256" key="1">
    <source>
        <dbReference type="SAM" id="Phobius"/>
    </source>
</evidence>
<keyword evidence="1" id="KW-0472">Membrane</keyword>